<proteinExistence type="predicted"/>
<dbReference type="AlphaFoldDB" id="A0A382C8W5"/>
<accession>A0A382C8W5</accession>
<name>A0A382C8W5_9ZZZZ</name>
<organism evidence="2">
    <name type="scientific">marine metagenome</name>
    <dbReference type="NCBI Taxonomy" id="408172"/>
    <lineage>
        <taxon>unclassified sequences</taxon>
        <taxon>metagenomes</taxon>
        <taxon>ecological metagenomes</taxon>
    </lineage>
</organism>
<protein>
    <recommendedName>
        <fullName evidence="1">ThuA-like domain-containing protein</fullName>
    </recommendedName>
</protein>
<dbReference type="SUPFAM" id="SSF52317">
    <property type="entry name" value="Class I glutamine amidotransferase-like"/>
    <property type="match status" value="1"/>
</dbReference>
<dbReference type="EMBL" id="UINC01033351">
    <property type="protein sequence ID" value="SVB22506.1"/>
    <property type="molecule type" value="Genomic_DNA"/>
</dbReference>
<dbReference type="InterPro" id="IPR029062">
    <property type="entry name" value="Class_I_gatase-like"/>
</dbReference>
<feature type="domain" description="ThuA-like" evidence="1">
    <location>
        <begin position="36"/>
        <end position="227"/>
    </location>
</feature>
<dbReference type="Gene3D" id="3.40.50.880">
    <property type="match status" value="1"/>
</dbReference>
<evidence type="ECO:0000313" key="2">
    <source>
        <dbReference type="EMBL" id="SVB22506.1"/>
    </source>
</evidence>
<reference evidence="2" key="1">
    <citation type="submission" date="2018-05" db="EMBL/GenBank/DDBJ databases">
        <authorList>
            <person name="Lanie J.A."/>
            <person name="Ng W.-L."/>
            <person name="Kazmierczak K.M."/>
            <person name="Andrzejewski T.M."/>
            <person name="Davidsen T.M."/>
            <person name="Wayne K.J."/>
            <person name="Tettelin H."/>
            <person name="Glass J.I."/>
            <person name="Rusch D."/>
            <person name="Podicherti R."/>
            <person name="Tsui H.-C.T."/>
            <person name="Winkler M.E."/>
        </authorList>
    </citation>
    <scope>NUCLEOTIDE SEQUENCE</scope>
</reference>
<sequence length="257" mass="28788">MSLGLCSQAEGETNVLLIGHKLDHPFGTHMYLHECNLLAKCLNQNPGVSATVSNGWPSDPGLLKNVDALVFYSSPAADILLNKKNKNQAESLFERGVGYTAIHWASGANLENGPRYEQLLGGWFNFKFSAIKVDKQRLVQIDPNHPICNGWSEYDLHDEFYLQMKLSTKAKPLLKVTTKGKEEVVAWTLEREGKIKGRSFGITLGHFHPNYSIESFRRAIVNGILWTAEVKIPKTGSKVEIDSDKDMKLPPDPRKKK</sequence>
<dbReference type="Pfam" id="PF06283">
    <property type="entry name" value="ThuA"/>
    <property type="match status" value="1"/>
</dbReference>
<dbReference type="PANTHER" id="PTHR40469:SF2">
    <property type="entry name" value="GALACTOSE-BINDING DOMAIN-LIKE SUPERFAMILY PROTEIN"/>
    <property type="match status" value="1"/>
</dbReference>
<evidence type="ECO:0000259" key="1">
    <source>
        <dbReference type="Pfam" id="PF06283"/>
    </source>
</evidence>
<dbReference type="PANTHER" id="PTHR40469">
    <property type="entry name" value="SECRETED GLYCOSYL HYDROLASE"/>
    <property type="match status" value="1"/>
</dbReference>
<gene>
    <name evidence="2" type="ORF">METZ01_LOCUS175360</name>
</gene>
<dbReference type="InterPro" id="IPR029010">
    <property type="entry name" value="ThuA-like"/>
</dbReference>